<dbReference type="InterPro" id="IPR001305">
    <property type="entry name" value="HSP_DnaJ_Cys-rich_dom"/>
</dbReference>
<feature type="region of interest" description="Disordered" evidence="2">
    <location>
        <begin position="242"/>
        <end position="268"/>
    </location>
</feature>
<dbReference type="InterPro" id="IPR036410">
    <property type="entry name" value="HSP_DnaJ_Cys-rich_dom_sf"/>
</dbReference>
<reference evidence="4 5" key="1">
    <citation type="submission" date="2016-10" db="EMBL/GenBank/DDBJ databases">
        <authorList>
            <person name="de Groot N.N."/>
        </authorList>
    </citation>
    <scope>NUCLEOTIDE SEQUENCE [LARGE SCALE GENOMIC DNA]</scope>
    <source>
        <strain evidence="4 5">DSM 23842</strain>
    </source>
</reference>
<evidence type="ECO:0000259" key="3">
    <source>
        <dbReference type="Pfam" id="PF13175"/>
    </source>
</evidence>
<proteinExistence type="predicted"/>
<feature type="coiled-coil region" evidence="1">
    <location>
        <begin position="173"/>
        <end position="212"/>
    </location>
</feature>
<dbReference type="AlphaFoldDB" id="A0A1H3X165"/>
<evidence type="ECO:0000256" key="1">
    <source>
        <dbReference type="SAM" id="Coils"/>
    </source>
</evidence>
<dbReference type="SUPFAM" id="SSF57938">
    <property type="entry name" value="DnaJ/Hsp40 cysteine-rich domain"/>
    <property type="match status" value="1"/>
</dbReference>
<dbReference type="CDD" id="cd10719">
    <property type="entry name" value="DnaJ_zf"/>
    <property type="match status" value="1"/>
</dbReference>
<dbReference type="SUPFAM" id="SSF52540">
    <property type="entry name" value="P-loop containing nucleoside triphosphate hydrolases"/>
    <property type="match status" value="1"/>
</dbReference>
<dbReference type="RefSeq" id="WP_092132709.1">
    <property type="nucleotide sequence ID" value="NZ_FNQK01000004.1"/>
</dbReference>
<dbReference type="InterPro" id="IPR051396">
    <property type="entry name" value="Bact_Antivir_Def_Nuclease"/>
</dbReference>
<dbReference type="GO" id="GO:0051082">
    <property type="term" value="F:unfolded protein binding"/>
    <property type="evidence" value="ECO:0007669"/>
    <property type="project" value="InterPro"/>
</dbReference>
<dbReference type="OrthoDB" id="9792800at2"/>
<accession>A0A1H3X165</accession>
<gene>
    <name evidence="4" type="ORF">SAMN04487990_104102</name>
</gene>
<dbReference type="PANTHER" id="PTHR43581">
    <property type="entry name" value="ATP/GTP PHOSPHATASE"/>
    <property type="match status" value="1"/>
</dbReference>
<organism evidence="4 5">
    <name type="scientific">Bizionia paragorgiae</name>
    <dbReference type="NCBI Taxonomy" id="283786"/>
    <lineage>
        <taxon>Bacteria</taxon>
        <taxon>Pseudomonadati</taxon>
        <taxon>Bacteroidota</taxon>
        <taxon>Flavobacteriia</taxon>
        <taxon>Flavobacteriales</taxon>
        <taxon>Flavobacteriaceae</taxon>
        <taxon>Bizionia</taxon>
    </lineage>
</organism>
<feature type="coiled-coil region" evidence="1">
    <location>
        <begin position="336"/>
        <end position="374"/>
    </location>
</feature>
<feature type="domain" description="Endonuclease GajA/Old nuclease/RecF-like AAA" evidence="3">
    <location>
        <begin position="2"/>
        <end position="609"/>
    </location>
</feature>
<dbReference type="STRING" id="283786.SAMN04487990_104102"/>
<dbReference type="Pfam" id="PF13175">
    <property type="entry name" value="AAA_15"/>
    <property type="match status" value="1"/>
</dbReference>
<dbReference type="Proteomes" id="UP000198846">
    <property type="component" value="Unassembled WGS sequence"/>
</dbReference>
<protein>
    <submittedName>
        <fullName evidence="4">AAA domain-containing protein, putative AbiEii toxin, Type IV TA system</fullName>
    </submittedName>
</protein>
<dbReference type="InterPro" id="IPR041685">
    <property type="entry name" value="AAA_GajA/Old/RecF-like"/>
</dbReference>
<dbReference type="EMBL" id="FNQK01000004">
    <property type="protein sequence ID" value="SDZ93145.1"/>
    <property type="molecule type" value="Genomic_DNA"/>
</dbReference>
<sequence length="672" mass="77226">MENIKISNFRKIKETWDLDLAPITFLTGTNNSGKSTILKSLLLLEDHINSDNHFELDFNGEKARKHKVDCFDNAINRLNKAHNNKDLFFQYSNRGYDVRFWFQPGEDKTNGKGKLVKLELEREDKAKLAIYNIGGLNYQLEFDDTLIGRRIESKDDEARSKDKDLVKTIQNLLYNDEKKLGELENNVEELEKKIKNKKKETVEEESKREKNQNCIACNGSGEVIKEKGTILGRMQTVLPCNNCDGTGKKNDKNTPESTISKNEDSNNVPPTIRFNKVLRELNVSIDRAVEFLNSKGLEIEKKPTTKINEITYNILAEEFQTDANKLIASTNPEAIILYYEKELKRFNQKIISLKQEITESKKKLRIANKKLEENIPTEKSVIIYRPSFSLEDFHPSERTIERIIKRVLPEYLRSNDKSIKLAGAGGGSAQAFRLGERINSALHFSVDHLSPHRNNQTRLYINNNTSTDINELIKQHSNNPINKKSKAGVFLKNWMRKFDIGDNYDIKSIDGVASKILVYEDNDWVNMVDKGFGAGQIFAIILKVALCIDSTRKSSSFRYSNKRQQLIVVEEPEANLHPALQSKLADLFMAAYSEFGIRFIIETHSEYVIRQSQFLNLEHPKLFGLYYFDKNEGPYAMIYMENGKFDRPFGTGFFNVADDLAVNMYKANLKSK</sequence>
<dbReference type="Gene3D" id="3.40.50.300">
    <property type="entry name" value="P-loop containing nucleotide triphosphate hydrolases"/>
    <property type="match status" value="2"/>
</dbReference>
<keyword evidence="5" id="KW-1185">Reference proteome</keyword>
<dbReference type="PANTHER" id="PTHR43581:SF4">
    <property type="entry name" value="ATP_GTP PHOSPHATASE"/>
    <property type="match status" value="1"/>
</dbReference>
<keyword evidence="1" id="KW-0175">Coiled coil</keyword>
<evidence type="ECO:0000313" key="4">
    <source>
        <dbReference type="EMBL" id="SDZ93145.1"/>
    </source>
</evidence>
<feature type="compositionally biased region" description="Polar residues" evidence="2">
    <location>
        <begin position="255"/>
        <end position="268"/>
    </location>
</feature>
<name>A0A1H3X165_BIZPA</name>
<dbReference type="InterPro" id="IPR027417">
    <property type="entry name" value="P-loop_NTPase"/>
</dbReference>
<evidence type="ECO:0000313" key="5">
    <source>
        <dbReference type="Proteomes" id="UP000198846"/>
    </source>
</evidence>
<evidence type="ECO:0000256" key="2">
    <source>
        <dbReference type="SAM" id="MobiDB-lite"/>
    </source>
</evidence>
<dbReference type="GO" id="GO:0031072">
    <property type="term" value="F:heat shock protein binding"/>
    <property type="evidence" value="ECO:0007669"/>
    <property type="project" value="InterPro"/>
</dbReference>